<protein>
    <submittedName>
        <fullName evidence="1">Uncharacterized protein</fullName>
    </submittedName>
</protein>
<name>A0ACC2DHS7_DIPCM</name>
<dbReference type="Proteomes" id="UP001162992">
    <property type="component" value="Chromosome 6"/>
</dbReference>
<comment type="caution">
    <text evidence="1">The sequence shown here is derived from an EMBL/GenBank/DDBJ whole genome shotgun (WGS) entry which is preliminary data.</text>
</comment>
<organism evidence="1 2">
    <name type="scientific">Diphasiastrum complanatum</name>
    <name type="common">Issler's clubmoss</name>
    <name type="synonym">Lycopodium complanatum</name>
    <dbReference type="NCBI Taxonomy" id="34168"/>
    <lineage>
        <taxon>Eukaryota</taxon>
        <taxon>Viridiplantae</taxon>
        <taxon>Streptophyta</taxon>
        <taxon>Embryophyta</taxon>
        <taxon>Tracheophyta</taxon>
        <taxon>Lycopodiopsida</taxon>
        <taxon>Lycopodiales</taxon>
        <taxon>Lycopodiaceae</taxon>
        <taxon>Lycopodioideae</taxon>
        <taxon>Diphasiastrum</taxon>
    </lineage>
</organism>
<accession>A0ACC2DHS7</accession>
<reference evidence="2" key="1">
    <citation type="journal article" date="2024" name="Proc. Natl. Acad. Sci. U.S.A.">
        <title>Extraordinary preservation of gene collinearity over three hundred million years revealed in homosporous lycophytes.</title>
        <authorList>
            <person name="Li C."/>
            <person name="Wickell D."/>
            <person name="Kuo L.Y."/>
            <person name="Chen X."/>
            <person name="Nie B."/>
            <person name="Liao X."/>
            <person name="Peng D."/>
            <person name="Ji J."/>
            <person name="Jenkins J."/>
            <person name="Williams M."/>
            <person name="Shu S."/>
            <person name="Plott C."/>
            <person name="Barry K."/>
            <person name="Rajasekar S."/>
            <person name="Grimwood J."/>
            <person name="Han X."/>
            <person name="Sun S."/>
            <person name="Hou Z."/>
            <person name="He W."/>
            <person name="Dai G."/>
            <person name="Sun C."/>
            <person name="Schmutz J."/>
            <person name="Leebens-Mack J.H."/>
            <person name="Li F.W."/>
            <person name="Wang L."/>
        </authorList>
    </citation>
    <scope>NUCLEOTIDE SEQUENCE [LARGE SCALE GENOMIC DNA]</scope>
    <source>
        <strain evidence="2">cv. PW_Plant_1</strain>
    </source>
</reference>
<keyword evidence="2" id="KW-1185">Reference proteome</keyword>
<evidence type="ECO:0000313" key="1">
    <source>
        <dbReference type="EMBL" id="KAJ7553718.1"/>
    </source>
</evidence>
<dbReference type="EMBL" id="CM055097">
    <property type="protein sequence ID" value="KAJ7553718.1"/>
    <property type="molecule type" value="Genomic_DNA"/>
</dbReference>
<proteinExistence type="predicted"/>
<gene>
    <name evidence="1" type="ORF">O6H91_06G109500</name>
</gene>
<sequence>MALSWLSSLEISGAVLQAVAAPSLKRTCGFARKGELLQCSSSGVSLLESFRLADDGNEMVGFRAASRQKTVLCNCRPSKAESLLATVAATSPMTSIGPSAAARELYTQAILEEQERITGCLQVGIFNYRRPGSWVCFGGGERPKTRRVWKTKTRKGTIAKSTKLITLINSLSNVKEEVYGALDAWIAWELEFPLITVKKALKTLQGSHDWKRIIQVSKWMLSKGQGKTIGTYQLLLEAFEKEGRLEEAEALWIKLFEENLQCLPRAFFTRIISMYESSGEFEKLLDVFADMEELQVKPDAKTVKIVAHTYKKIGMPDKQEKVLKKYPAKAHQESVDVNETEHPDEEIAEEAMNGYPGEDTRDTSKVFIVQEPEDASNSPVVASF</sequence>
<evidence type="ECO:0000313" key="2">
    <source>
        <dbReference type="Proteomes" id="UP001162992"/>
    </source>
</evidence>